<dbReference type="PIRSF" id="PIRSF036354">
    <property type="entry name" value="NosR"/>
    <property type="match status" value="1"/>
</dbReference>
<evidence type="ECO:0000256" key="4">
    <source>
        <dbReference type="SAM" id="MobiDB-lite"/>
    </source>
</evidence>
<evidence type="ECO:0000256" key="2">
    <source>
        <dbReference type="ARBA" id="ARBA00022475"/>
    </source>
</evidence>
<keyword evidence="2" id="KW-1003">Cell membrane</keyword>
<reference evidence="7 8" key="1">
    <citation type="journal article" date="2010" name="Int. J. Syst. Evol. Microbiol.">
        <title>Thiohalobacter thiocyanaticus gen. nov., sp. nov., a moderately halophilic, sulfur-oxidizing gammaproteobacterium from hypersaline lakes, that utilizes thiocyanate.</title>
        <authorList>
            <person name="Sorokin D.Y."/>
            <person name="Kovaleva O.L."/>
            <person name="Tourova T.P."/>
            <person name="Muyzer G."/>
        </authorList>
    </citation>
    <scope>NUCLEOTIDE SEQUENCE [LARGE SCALE GENOMIC DNA]</scope>
    <source>
        <strain evidence="7 8">Hrh1</strain>
    </source>
</reference>
<feature type="compositionally biased region" description="Basic residues" evidence="4">
    <location>
        <begin position="695"/>
        <end position="707"/>
    </location>
</feature>
<feature type="transmembrane region" description="Helical" evidence="5">
    <location>
        <begin position="419"/>
        <end position="438"/>
    </location>
</feature>
<dbReference type="AlphaFoldDB" id="A0A426QJ42"/>
<sequence>MQDVIPATVPGRRAATLFAFYLLLGLLAALPVRAALPDADLVKQFFPDSDGFGEYEGEPPVAKVFQGNRQLGYVFRTLPIAPIPAYSGKPIDMLVGLDMDGNITGVRVIEHHEPILLVGIPETSLDRFTDQYRGKSVEDRLKVGAGSREGYVNIDAVTGATVTVMVMNEVIVQAARKVATEYGLIEAVREARRKPARVRDDYYREADWKELTGNGAIRRMLITRGEVDAAFAGTEAEDIDTAGPGEQDQIFIDLYYGHLNPPTMGRNLLGESQYNWLMAELEPGEHAVAVMGRGIYSFKGSGYVRGGIFDRIHLRQGDREIAFRDLDHHRLNDTYLPGMPEMDEMAIFIVRAEHAFNPGALWEIELLVRRQTGPLDSVFTSFASTYEIPEAYIERPEPEIAEDAEPVPMWLSVWQERKFRIGVLAGSLGLLTLIMMLQDWLVRYPKLMRYLRNGFLVYTLFFIGWYLLGQLSVVNVFTFTAALLHQDFSWSTFLIDPTMFILWVFVAASLLLWGRGVYCGWLCPFGALQKLTNEIARKLKVPQLQLPQVVHDRLWGIKYIILLVLFGISLQSLGQAERYAEIEPFKTAITLRFDRELPFVAYALGLVVISAFNCKFFCKYLCPLGAALAVPGKFRLTFGLRRRKECGNPCQICANECEIQAIHHTGEINMDECHFCMDCQITYWDNHKCPPLIEKRKKRERAARRQRQQQGENRKGSGPGGLPLEIEPAGSAPGSQ</sequence>
<keyword evidence="5" id="KW-0812">Transmembrane</keyword>
<dbReference type="InterPro" id="IPR052378">
    <property type="entry name" value="NosR_regulator"/>
</dbReference>
<keyword evidence="3 5" id="KW-0472">Membrane</keyword>
<dbReference type="GO" id="GO:0010181">
    <property type="term" value="F:FMN binding"/>
    <property type="evidence" value="ECO:0007669"/>
    <property type="project" value="InterPro"/>
</dbReference>
<feature type="region of interest" description="Disordered" evidence="4">
    <location>
        <begin position="695"/>
        <end position="736"/>
    </location>
</feature>
<keyword evidence="5" id="KW-1133">Transmembrane helix</keyword>
<evidence type="ECO:0000256" key="5">
    <source>
        <dbReference type="SAM" id="Phobius"/>
    </source>
</evidence>
<evidence type="ECO:0000256" key="3">
    <source>
        <dbReference type="ARBA" id="ARBA00023136"/>
    </source>
</evidence>
<dbReference type="PANTHER" id="PTHR30224">
    <property type="entry name" value="ELECTRON TRANSPORT PROTEIN"/>
    <property type="match status" value="1"/>
</dbReference>
<comment type="subcellular location">
    <subcellularLocation>
        <location evidence="1">Cell membrane</location>
    </subcellularLocation>
</comment>
<dbReference type="GO" id="GO:0005886">
    <property type="term" value="C:plasma membrane"/>
    <property type="evidence" value="ECO:0007669"/>
    <property type="project" value="UniProtKB-SubCell"/>
</dbReference>
<dbReference type="SMART" id="SM00900">
    <property type="entry name" value="FMN_bind"/>
    <property type="match status" value="1"/>
</dbReference>
<keyword evidence="8" id="KW-1185">Reference proteome</keyword>
<gene>
    <name evidence="7" type="ORF">D6C00_07330</name>
</gene>
<dbReference type="InterPro" id="IPR011399">
    <property type="entry name" value="NosR"/>
</dbReference>
<dbReference type="GO" id="GO:0045893">
    <property type="term" value="P:positive regulation of DNA-templated transcription"/>
    <property type="evidence" value="ECO:0007669"/>
    <property type="project" value="InterPro"/>
</dbReference>
<dbReference type="OrthoDB" id="9806398at2"/>
<dbReference type="GO" id="GO:0003677">
    <property type="term" value="F:DNA binding"/>
    <property type="evidence" value="ECO:0007669"/>
    <property type="project" value="InterPro"/>
</dbReference>
<dbReference type="RefSeq" id="WP_125181120.1">
    <property type="nucleotide sequence ID" value="NZ_QZMU01000001.1"/>
</dbReference>
<evidence type="ECO:0000256" key="1">
    <source>
        <dbReference type="ARBA" id="ARBA00004236"/>
    </source>
</evidence>
<comment type="caution">
    <text evidence="7">The sequence shown here is derived from an EMBL/GenBank/DDBJ whole genome shotgun (WGS) entry which is preliminary data.</text>
</comment>
<dbReference type="Proteomes" id="UP000287798">
    <property type="component" value="Unassembled WGS sequence"/>
</dbReference>
<dbReference type="NCBIfam" id="NF046105">
    <property type="entry name" value="TransRegNosR"/>
    <property type="match status" value="1"/>
</dbReference>
<feature type="transmembrane region" description="Helical" evidence="5">
    <location>
        <begin position="450"/>
        <end position="468"/>
    </location>
</feature>
<evidence type="ECO:0000313" key="7">
    <source>
        <dbReference type="EMBL" id="RRQ21779.1"/>
    </source>
</evidence>
<feature type="transmembrane region" description="Helical" evidence="5">
    <location>
        <begin position="599"/>
        <end position="618"/>
    </location>
</feature>
<dbReference type="Pfam" id="PF04205">
    <property type="entry name" value="FMN_bind"/>
    <property type="match status" value="1"/>
</dbReference>
<dbReference type="InterPro" id="IPR017896">
    <property type="entry name" value="4Fe4S_Fe-S-bd"/>
</dbReference>
<organism evidence="7 8">
    <name type="scientific">Thiohalobacter thiocyanaticus</name>
    <dbReference type="NCBI Taxonomy" id="585455"/>
    <lineage>
        <taxon>Bacteria</taxon>
        <taxon>Pseudomonadati</taxon>
        <taxon>Pseudomonadota</taxon>
        <taxon>Gammaproteobacteria</taxon>
        <taxon>Thiohalobacterales</taxon>
        <taxon>Thiohalobacteraceae</taxon>
        <taxon>Thiohalobacter</taxon>
    </lineage>
</organism>
<dbReference type="EMBL" id="QZMU01000001">
    <property type="protein sequence ID" value="RRQ21779.1"/>
    <property type="molecule type" value="Genomic_DNA"/>
</dbReference>
<evidence type="ECO:0000259" key="6">
    <source>
        <dbReference type="SMART" id="SM00900"/>
    </source>
</evidence>
<accession>A0A426QJ42</accession>
<name>A0A426QJ42_9GAMM</name>
<evidence type="ECO:0000313" key="8">
    <source>
        <dbReference type="Proteomes" id="UP000287798"/>
    </source>
</evidence>
<feature type="domain" description="FMN-binding" evidence="6">
    <location>
        <begin position="85"/>
        <end position="178"/>
    </location>
</feature>
<dbReference type="PANTHER" id="PTHR30224:SF4">
    <property type="entry name" value="ELECTRON TRANSPORT PROTEIN YCCM-RELATED"/>
    <property type="match status" value="1"/>
</dbReference>
<proteinExistence type="predicted"/>
<feature type="transmembrane region" description="Helical" evidence="5">
    <location>
        <begin position="555"/>
        <end position="574"/>
    </location>
</feature>
<feature type="transmembrane region" description="Helical" evidence="5">
    <location>
        <begin position="488"/>
        <end position="513"/>
    </location>
</feature>
<dbReference type="SUPFAM" id="SSF54862">
    <property type="entry name" value="4Fe-4S ferredoxins"/>
    <property type="match status" value="1"/>
</dbReference>
<dbReference type="Pfam" id="PF12801">
    <property type="entry name" value="Fer4_5"/>
    <property type="match status" value="2"/>
</dbReference>
<protein>
    <submittedName>
        <fullName evidence="7">Regulatory protein NosR</fullName>
    </submittedName>
</protein>
<dbReference type="InterPro" id="IPR007329">
    <property type="entry name" value="FMN-bd"/>
</dbReference>